<gene>
    <name evidence="1" type="ORF">WK53_08665</name>
</gene>
<reference evidence="1 2" key="1">
    <citation type="submission" date="2015-11" db="EMBL/GenBank/DDBJ databases">
        <title>Expanding the genomic diversity of Burkholderia species for the development of highly accurate diagnostics.</title>
        <authorList>
            <person name="Sahl J."/>
            <person name="Keim P."/>
            <person name="Wagner D."/>
        </authorList>
    </citation>
    <scope>NUCLEOTIDE SEQUENCE [LARGE SCALE GENOMIC DNA]</scope>
    <source>
        <strain evidence="1 2">MSMB1137WGS</strain>
    </source>
</reference>
<comment type="caution">
    <text evidence="1">The sequence shown here is derived from an EMBL/GenBank/DDBJ whole genome shotgun (WGS) entry which is preliminary data.</text>
</comment>
<accession>A0AAW3N884</accession>
<dbReference type="GO" id="GO:0004803">
    <property type="term" value="F:transposase activity"/>
    <property type="evidence" value="ECO:0007669"/>
    <property type="project" value="InterPro"/>
</dbReference>
<evidence type="ECO:0000313" key="1">
    <source>
        <dbReference type="EMBL" id="KVT51500.1"/>
    </source>
</evidence>
<dbReference type="GO" id="GO:0003677">
    <property type="term" value="F:DNA binding"/>
    <property type="evidence" value="ECO:0007669"/>
    <property type="project" value="InterPro"/>
</dbReference>
<dbReference type="InterPro" id="IPR002514">
    <property type="entry name" value="Transposase_8"/>
</dbReference>
<evidence type="ECO:0000313" key="2">
    <source>
        <dbReference type="Proteomes" id="UP000056732"/>
    </source>
</evidence>
<protein>
    <recommendedName>
        <fullName evidence="3">Transposase</fullName>
    </recommendedName>
</protein>
<sequence length="88" mass="9541">MRGILPQPSITELRDEAVKLALTEGVWISEASRRLSIPIKTLANCVRAAQAGKLKDVDRHQKPLTEMEAELGAGQTRTLIEAVAHIAG</sequence>
<dbReference type="EMBL" id="LPDO01000086">
    <property type="protein sequence ID" value="KVT51500.1"/>
    <property type="molecule type" value="Genomic_DNA"/>
</dbReference>
<dbReference type="AlphaFoldDB" id="A0AAW3N884"/>
<dbReference type="GO" id="GO:0006313">
    <property type="term" value="P:DNA transposition"/>
    <property type="evidence" value="ECO:0007669"/>
    <property type="project" value="InterPro"/>
</dbReference>
<dbReference type="Proteomes" id="UP000056732">
    <property type="component" value="Unassembled WGS sequence"/>
</dbReference>
<proteinExistence type="predicted"/>
<name>A0AAW3N884_9BURK</name>
<evidence type="ECO:0008006" key="3">
    <source>
        <dbReference type="Google" id="ProtNLM"/>
    </source>
</evidence>
<organism evidence="1 2">
    <name type="scientific">Burkholderia ubonensis</name>
    <dbReference type="NCBI Taxonomy" id="101571"/>
    <lineage>
        <taxon>Bacteria</taxon>
        <taxon>Pseudomonadati</taxon>
        <taxon>Pseudomonadota</taxon>
        <taxon>Betaproteobacteria</taxon>
        <taxon>Burkholderiales</taxon>
        <taxon>Burkholderiaceae</taxon>
        <taxon>Burkholderia</taxon>
        <taxon>Burkholderia cepacia complex</taxon>
    </lineage>
</organism>
<dbReference type="Pfam" id="PF01527">
    <property type="entry name" value="HTH_Tnp_1"/>
    <property type="match status" value="1"/>
</dbReference>